<dbReference type="EMBL" id="KB030474">
    <property type="protein sequence ID" value="ELK16225.1"/>
    <property type="molecule type" value="Genomic_DNA"/>
</dbReference>
<evidence type="ECO:0000256" key="1">
    <source>
        <dbReference type="SAM" id="Coils"/>
    </source>
</evidence>
<feature type="region of interest" description="Disordered" evidence="2">
    <location>
        <begin position="78"/>
        <end position="105"/>
    </location>
</feature>
<organism evidence="3 4">
    <name type="scientific">Pteropus alecto</name>
    <name type="common">Black flying fox</name>
    <dbReference type="NCBI Taxonomy" id="9402"/>
    <lineage>
        <taxon>Eukaryota</taxon>
        <taxon>Metazoa</taxon>
        <taxon>Chordata</taxon>
        <taxon>Craniata</taxon>
        <taxon>Vertebrata</taxon>
        <taxon>Euteleostomi</taxon>
        <taxon>Mammalia</taxon>
        <taxon>Eutheria</taxon>
        <taxon>Laurasiatheria</taxon>
        <taxon>Chiroptera</taxon>
        <taxon>Yinpterochiroptera</taxon>
        <taxon>Pteropodoidea</taxon>
        <taxon>Pteropodidae</taxon>
        <taxon>Pteropodinae</taxon>
        <taxon>Pteropus</taxon>
    </lineage>
</organism>
<evidence type="ECO:0000313" key="3">
    <source>
        <dbReference type="EMBL" id="ELK16225.1"/>
    </source>
</evidence>
<feature type="coiled-coil region" evidence="1">
    <location>
        <begin position="154"/>
        <end position="181"/>
    </location>
</feature>
<dbReference type="Proteomes" id="UP000010552">
    <property type="component" value="Unassembled WGS sequence"/>
</dbReference>
<evidence type="ECO:0000256" key="2">
    <source>
        <dbReference type="SAM" id="MobiDB-lite"/>
    </source>
</evidence>
<dbReference type="PANTHER" id="PTHR23052:SF1">
    <property type="entry name" value="AXONEMAL DYNEIN LIGHT CHAIN DOMAIN-CONTAINING PROTEIN 1"/>
    <property type="match status" value="1"/>
</dbReference>
<feature type="compositionally biased region" description="Basic and acidic residues" evidence="2">
    <location>
        <begin position="193"/>
        <end position="202"/>
    </location>
</feature>
<dbReference type="PANTHER" id="PTHR23052">
    <property type="entry name" value="AXONEMAL DYNEIN LIGHT CHAIN DOMAIN-CONTAINING PROTEIN 1"/>
    <property type="match status" value="1"/>
</dbReference>
<dbReference type="eggNOG" id="ENOG502QSV4">
    <property type="taxonomic scope" value="Eukaryota"/>
</dbReference>
<evidence type="ECO:0008006" key="5">
    <source>
        <dbReference type="Google" id="ProtNLM"/>
    </source>
</evidence>
<gene>
    <name evidence="3" type="ORF">PAL_GLEAN10017721</name>
</gene>
<keyword evidence="4" id="KW-1185">Reference proteome</keyword>
<sequence length="256" mass="29385">MALSIAGSLQKNPAKELHDLDQMKKECYEWITTCSHLLSGMKGRKIKLLTSEEKELLFEEEDSVKEFIESEVDTLFKEDEEESKEVEKLEKEQEEKKVEKPSASPEKEKLIRFIGEDENVHSRPLFGADMLFSWRESANQGTLASKYVEAMAIIEHTQKKLTEVENRARQAEEKFDDINEKLHFTLIRNKELEDILKSREEPEGQGENEGEKRGEGGEGGEGEEHEEEEEEEEIGPAESSSKFLKKGEACSLILLY</sequence>
<reference evidence="4" key="1">
    <citation type="journal article" date="2013" name="Science">
        <title>Comparative analysis of bat genomes provides insight into the evolution of flight and immunity.</title>
        <authorList>
            <person name="Zhang G."/>
            <person name="Cowled C."/>
            <person name="Shi Z."/>
            <person name="Huang Z."/>
            <person name="Bishop-Lilly K.A."/>
            <person name="Fang X."/>
            <person name="Wynne J.W."/>
            <person name="Xiong Z."/>
            <person name="Baker M.L."/>
            <person name="Zhao W."/>
            <person name="Tachedjian M."/>
            <person name="Zhu Y."/>
            <person name="Zhou P."/>
            <person name="Jiang X."/>
            <person name="Ng J."/>
            <person name="Yang L."/>
            <person name="Wu L."/>
            <person name="Xiao J."/>
            <person name="Feng Y."/>
            <person name="Chen Y."/>
            <person name="Sun X."/>
            <person name="Zhang Y."/>
            <person name="Marsh G.A."/>
            <person name="Crameri G."/>
            <person name="Broder C.C."/>
            <person name="Frey K.G."/>
            <person name="Wang L.F."/>
            <person name="Wang J."/>
        </authorList>
    </citation>
    <scope>NUCLEOTIDE SEQUENCE [LARGE SCALE GENOMIC DNA]</scope>
</reference>
<dbReference type="AlphaFoldDB" id="L5KYF7"/>
<feature type="region of interest" description="Disordered" evidence="2">
    <location>
        <begin position="193"/>
        <end position="244"/>
    </location>
</feature>
<accession>L5KYF7</accession>
<dbReference type="InParanoid" id="L5KYF7"/>
<feature type="compositionally biased region" description="Acidic residues" evidence="2">
    <location>
        <begin position="218"/>
        <end position="235"/>
    </location>
</feature>
<evidence type="ECO:0000313" key="4">
    <source>
        <dbReference type="Proteomes" id="UP000010552"/>
    </source>
</evidence>
<name>L5KYF7_PTEAL</name>
<feature type="compositionally biased region" description="Basic and acidic residues" evidence="2">
    <location>
        <begin position="85"/>
        <end position="105"/>
    </location>
</feature>
<keyword evidence="1" id="KW-0175">Coiled coil</keyword>
<dbReference type="InterPro" id="IPR052845">
    <property type="entry name" value="Axonemal_dynein_LC_domain"/>
</dbReference>
<dbReference type="STRING" id="9402.L5KYF7"/>
<proteinExistence type="predicted"/>
<protein>
    <recommendedName>
        <fullName evidence="5">Axonemal dynein light chain domain-containing protein 1</fullName>
    </recommendedName>
</protein>